<dbReference type="InterPro" id="IPR017972">
    <property type="entry name" value="Cyt_P450_CS"/>
</dbReference>
<comment type="similarity">
    <text evidence="3 13">Belongs to the cytochrome P450 family.</text>
</comment>
<dbReference type="SUPFAM" id="SSF48264">
    <property type="entry name" value="Cytochrome P450"/>
    <property type="match status" value="1"/>
</dbReference>
<evidence type="ECO:0000256" key="8">
    <source>
        <dbReference type="ARBA" id="ARBA00023002"/>
    </source>
</evidence>
<keyword evidence="10 13" id="KW-0503">Monooxygenase</keyword>
<feature type="binding site" description="axial binding residue" evidence="12">
    <location>
        <position position="450"/>
    </location>
    <ligand>
        <name>heme</name>
        <dbReference type="ChEBI" id="CHEBI:30413"/>
    </ligand>
    <ligandPart>
        <name>Fe</name>
        <dbReference type="ChEBI" id="CHEBI:18248"/>
    </ligandPart>
</feature>
<comment type="caution">
    <text evidence="15">The sequence shown here is derived from an EMBL/GenBank/DDBJ whole genome shotgun (WGS) entry which is preliminary data.</text>
</comment>
<sequence>MAFDLSLPNVNTTATVAAGLVAAYCLVGVIYRLYFHPLAKFPGPRLAAATLWYEFYYDCILYGQYTFKIGRMHEKYGPIIRISPNELHCNDPDFIPILYAGPGSRRDKSKFFCGAAAMPGATAFTAGHDLHRMRRAQLSSFFSKASVRRLEPVIVKTVNKLTEALQTHKNSAKPVVLSSAYSGFAIDVITDYCFAKSSNLLDDQTFQKSMHSAFSKARSGMHWIRHFPRLFDVLKWLPRPVALRINQGIIALQDLKTELRGQIGEIISQHESGIKPDVESRATVIHDLLESKMPAEEKALDRLGIDVFTLIRAGTETMGSTLSLITYHLLSKPELLAILRKELETVFPDPALMPPCTDLEQLPYLTGVIQEGLRLAYGVSTRLQRADPDRPMQYKDWVIPPGTNTGMTSILVHTNPEIFPEPYEFKPERWVENPKLDKYLLSFSKGSRICVGIALAYEELYLATAGVFRRMDMELYETDYSDVEIKYDNFTPKARLDSKGIRVIVN</sequence>
<evidence type="ECO:0000256" key="12">
    <source>
        <dbReference type="PIRSR" id="PIRSR602401-1"/>
    </source>
</evidence>
<dbReference type="AlphaFoldDB" id="A0AA39QXA3"/>
<keyword evidence="5 14" id="KW-0812">Transmembrane</keyword>
<dbReference type="Proteomes" id="UP001166286">
    <property type="component" value="Unassembled WGS sequence"/>
</dbReference>
<dbReference type="FunFam" id="1.10.630.10:FF:000069">
    <property type="entry name" value="Cytochrome P450, putative (Eurofung)"/>
    <property type="match status" value="1"/>
</dbReference>
<keyword evidence="16" id="KW-1185">Reference proteome</keyword>
<dbReference type="GO" id="GO:0016020">
    <property type="term" value="C:membrane"/>
    <property type="evidence" value="ECO:0007669"/>
    <property type="project" value="UniProtKB-SubCell"/>
</dbReference>
<reference evidence="15" key="1">
    <citation type="submission" date="2023-03" db="EMBL/GenBank/DDBJ databases">
        <title>Complete genome of Cladonia borealis.</title>
        <authorList>
            <person name="Park H."/>
        </authorList>
    </citation>
    <scope>NUCLEOTIDE SEQUENCE</scope>
    <source>
        <strain evidence="15">ANT050790</strain>
    </source>
</reference>
<dbReference type="PRINTS" id="PR00463">
    <property type="entry name" value="EP450I"/>
</dbReference>
<dbReference type="GO" id="GO:0005506">
    <property type="term" value="F:iron ion binding"/>
    <property type="evidence" value="ECO:0007669"/>
    <property type="project" value="InterPro"/>
</dbReference>
<dbReference type="EMBL" id="JAFEKC020000014">
    <property type="protein sequence ID" value="KAK0510952.1"/>
    <property type="molecule type" value="Genomic_DNA"/>
</dbReference>
<evidence type="ECO:0000256" key="1">
    <source>
        <dbReference type="ARBA" id="ARBA00001971"/>
    </source>
</evidence>
<dbReference type="CDD" id="cd11062">
    <property type="entry name" value="CYP58-like"/>
    <property type="match status" value="1"/>
</dbReference>
<gene>
    <name evidence="15" type="ORF">JMJ35_006504</name>
</gene>
<dbReference type="InterPro" id="IPR001128">
    <property type="entry name" value="Cyt_P450"/>
</dbReference>
<keyword evidence="7 14" id="KW-1133">Transmembrane helix</keyword>
<feature type="transmembrane region" description="Helical" evidence="14">
    <location>
        <begin position="12"/>
        <end position="35"/>
    </location>
</feature>
<comment type="cofactor">
    <cofactor evidence="1 12">
        <name>heme</name>
        <dbReference type="ChEBI" id="CHEBI:30413"/>
    </cofactor>
</comment>
<keyword evidence="9 12" id="KW-0408">Iron</keyword>
<dbReference type="PROSITE" id="PS00086">
    <property type="entry name" value="CYTOCHROME_P450"/>
    <property type="match status" value="1"/>
</dbReference>
<dbReference type="Pfam" id="PF00067">
    <property type="entry name" value="p450"/>
    <property type="match status" value="1"/>
</dbReference>
<evidence type="ECO:0000256" key="11">
    <source>
        <dbReference type="ARBA" id="ARBA00023136"/>
    </source>
</evidence>
<evidence type="ECO:0000313" key="16">
    <source>
        <dbReference type="Proteomes" id="UP001166286"/>
    </source>
</evidence>
<organism evidence="15 16">
    <name type="scientific">Cladonia borealis</name>
    <dbReference type="NCBI Taxonomy" id="184061"/>
    <lineage>
        <taxon>Eukaryota</taxon>
        <taxon>Fungi</taxon>
        <taxon>Dikarya</taxon>
        <taxon>Ascomycota</taxon>
        <taxon>Pezizomycotina</taxon>
        <taxon>Lecanoromycetes</taxon>
        <taxon>OSLEUM clade</taxon>
        <taxon>Lecanoromycetidae</taxon>
        <taxon>Lecanorales</taxon>
        <taxon>Lecanorineae</taxon>
        <taxon>Cladoniaceae</taxon>
        <taxon>Cladonia</taxon>
    </lineage>
</organism>
<protein>
    <recommendedName>
        <fullName evidence="17">Cytochrome P450</fullName>
    </recommendedName>
</protein>
<keyword evidence="6 12" id="KW-0479">Metal-binding</keyword>
<dbReference type="GO" id="GO:0016705">
    <property type="term" value="F:oxidoreductase activity, acting on paired donors, with incorporation or reduction of molecular oxygen"/>
    <property type="evidence" value="ECO:0007669"/>
    <property type="project" value="InterPro"/>
</dbReference>
<evidence type="ECO:0000256" key="3">
    <source>
        <dbReference type="ARBA" id="ARBA00010617"/>
    </source>
</evidence>
<dbReference type="Gene3D" id="1.10.630.10">
    <property type="entry name" value="Cytochrome P450"/>
    <property type="match status" value="1"/>
</dbReference>
<evidence type="ECO:0000256" key="2">
    <source>
        <dbReference type="ARBA" id="ARBA00004167"/>
    </source>
</evidence>
<evidence type="ECO:0008006" key="17">
    <source>
        <dbReference type="Google" id="ProtNLM"/>
    </source>
</evidence>
<dbReference type="InterPro" id="IPR036396">
    <property type="entry name" value="Cyt_P450_sf"/>
</dbReference>
<accession>A0AA39QXA3</accession>
<keyword evidence="8 13" id="KW-0560">Oxidoreductase</keyword>
<dbReference type="PANTHER" id="PTHR24305">
    <property type="entry name" value="CYTOCHROME P450"/>
    <property type="match status" value="1"/>
</dbReference>
<comment type="subcellular location">
    <subcellularLocation>
        <location evidence="2">Membrane</location>
        <topology evidence="2">Single-pass membrane protein</topology>
    </subcellularLocation>
</comment>
<dbReference type="InterPro" id="IPR002401">
    <property type="entry name" value="Cyt_P450_E_grp-I"/>
</dbReference>
<name>A0AA39QXA3_9LECA</name>
<dbReference type="InterPro" id="IPR050121">
    <property type="entry name" value="Cytochrome_P450_monoxygenase"/>
</dbReference>
<evidence type="ECO:0000256" key="13">
    <source>
        <dbReference type="RuleBase" id="RU000461"/>
    </source>
</evidence>
<proteinExistence type="inferred from homology"/>
<evidence type="ECO:0000256" key="4">
    <source>
        <dbReference type="ARBA" id="ARBA00022617"/>
    </source>
</evidence>
<evidence type="ECO:0000256" key="14">
    <source>
        <dbReference type="SAM" id="Phobius"/>
    </source>
</evidence>
<keyword evidence="4 12" id="KW-0349">Heme</keyword>
<evidence type="ECO:0000256" key="9">
    <source>
        <dbReference type="ARBA" id="ARBA00023004"/>
    </source>
</evidence>
<keyword evidence="11 14" id="KW-0472">Membrane</keyword>
<dbReference type="GO" id="GO:0020037">
    <property type="term" value="F:heme binding"/>
    <property type="evidence" value="ECO:0007669"/>
    <property type="project" value="InterPro"/>
</dbReference>
<dbReference type="PANTHER" id="PTHR24305:SF157">
    <property type="entry name" value="N-ACETYLTRYPTOPHAN 6-HYDROXYLASE IVOC-RELATED"/>
    <property type="match status" value="1"/>
</dbReference>
<dbReference type="PRINTS" id="PR00385">
    <property type="entry name" value="P450"/>
</dbReference>
<evidence type="ECO:0000256" key="5">
    <source>
        <dbReference type="ARBA" id="ARBA00022692"/>
    </source>
</evidence>
<evidence type="ECO:0000256" key="7">
    <source>
        <dbReference type="ARBA" id="ARBA00022989"/>
    </source>
</evidence>
<evidence type="ECO:0000313" key="15">
    <source>
        <dbReference type="EMBL" id="KAK0510952.1"/>
    </source>
</evidence>
<dbReference type="GO" id="GO:0004497">
    <property type="term" value="F:monooxygenase activity"/>
    <property type="evidence" value="ECO:0007669"/>
    <property type="project" value="UniProtKB-KW"/>
</dbReference>
<evidence type="ECO:0000256" key="10">
    <source>
        <dbReference type="ARBA" id="ARBA00023033"/>
    </source>
</evidence>
<evidence type="ECO:0000256" key="6">
    <source>
        <dbReference type="ARBA" id="ARBA00022723"/>
    </source>
</evidence>